<sequence>MQPYSQETSRSLAHICEHHILVLCFFSCFSWTVSLPHTISMSIVYGIPLTNSIYA</sequence>
<evidence type="ECO:0000313" key="2">
    <source>
        <dbReference type="EnsemblPlants" id="TuG1812G0500005286.01.T03.cds305248"/>
    </source>
</evidence>
<keyword evidence="1" id="KW-0812">Transmembrane</keyword>
<dbReference type="Gramene" id="TuG1812G0500005286.01.T03">
    <property type="protein sequence ID" value="TuG1812G0500005286.01.T03.cds305248"/>
    <property type="gene ID" value="TuG1812G0500005286.01"/>
</dbReference>
<reference evidence="2" key="3">
    <citation type="submission" date="2022-06" db="UniProtKB">
        <authorList>
            <consortium name="EnsemblPlants"/>
        </authorList>
    </citation>
    <scope>IDENTIFICATION</scope>
</reference>
<reference evidence="2" key="2">
    <citation type="submission" date="2018-03" db="EMBL/GenBank/DDBJ databases">
        <title>The Triticum urartu genome reveals the dynamic nature of wheat genome evolution.</title>
        <authorList>
            <person name="Ling H."/>
            <person name="Ma B."/>
            <person name="Shi X."/>
            <person name="Liu H."/>
            <person name="Dong L."/>
            <person name="Sun H."/>
            <person name="Cao Y."/>
            <person name="Gao Q."/>
            <person name="Zheng S."/>
            <person name="Li Y."/>
            <person name="Yu Y."/>
            <person name="Du H."/>
            <person name="Qi M."/>
            <person name="Li Y."/>
            <person name="Yu H."/>
            <person name="Cui Y."/>
            <person name="Wang N."/>
            <person name="Chen C."/>
            <person name="Wu H."/>
            <person name="Zhao Y."/>
            <person name="Zhang J."/>
            <person name="Li Y."/>
            <person name="Zhou W."/>
            <person name="Zhang B."/>
            <person name="Hu W."/>
            <person name="Eijk M."/>
            <person name="Tang J."/>
            <person name="Witsenboer H."/>
            <person name="Zhao S."/>
            <person name="Li Z."/>
            <person name="Zhang A."/>
            <person name="Wang D."/>
            <person name="Liang C."/>
        </authorList>
    </citation>
    <scope>NUCLEOTIDE SEQUENCE [LARGE SCALE GENOMIC DNA]</scope>
    <source>
        <strain evidence="2">cv. G1812</strain>
    </source>
</reference>
<proteinExistence type="predicted"/>
<keyword evidence="3" id="KW-1185">Reference proteome</keyword>
<dbReference type="AlphaFoldDB" id="A0A8R7UPS1"/>
<feature type="transmembrane region" description="Helical" evidence="1">
    <location>
        <begin position="20"/>
        <end position="47"/>
    </location>
</feature>
<name>A0A8R7UPS1_TRIUA</name>
<organism evidence="2 3">
    <name type="scientific">Triticum urartu</name>
    <name type="common">Red wild einkorn</name>
    <name type="synonym">Crithodium urartu</name>
    <dbReference type="NCBI Taxonomy" id="4572"/>
    <lineage>
        <taxon>Eukaryota</taxon>
        <taxon>Viridiplantae</taxon>
        <taxon>Streptophyta</taxon>
        <taxon>Embryophyta</taxon>
        <taxon>Tracheophyta</taxon>
        <taxon>Spermatophyta</taxon>
        <taxon>Magnoliopsida</taxon>
        <taxon>Liliopsida</taxon>
        <taxon>Poales</taxon>
        <taxon>Poaceae</taxon>
        <taxon>BOP clade</taxon>
        <taxon>Pooideae</taxon>
        <taxon>Triticodae</taxon>
        <taxon>Triticeae</taxon>
        <taxon>Triticinae</taxon>
        <taxon>Triticum</taxon>
    </lineage>
</organism>
<accession>A0A8R7UPS1</accession>
<dbReference type="Proteomes" id="UP000015106">
    <property type="component" value="Chromosome 5"/>
</dbReference>
<keyword evidence="1" id="KW-1133">Transmembrane helix</keyword>
<protein>
    <submittedName>
        <fullName evidence="2">Uncharacterized protein</fullName>
    </submittedName>
</protein>
<evidence type="ECO:0000256" key="1">
    <source>
        <dbReference type="SAM" id="Phobius"/>
    </source>
</evidence>
<dbReference type="EnsemblPlants" id="TuG1812G0500005286.01.T03">
    <property type="protein sequence ID" value="TuG1812G0500005286.01.T03.cds305248"/>
    <property type="gene ID" value="TuG1812G0500005286.01"/>
</dbReference>
<gene>
    <name evidence="2" type="primary">LOC125511439</name>
</gene>
<evidence type="ECO:0000313" key="3">
    <source>
        <dbReference type="Proteomes" id="UP000015106"/>
    </source>
</evidence>
<reference evidence="3" key="1">
    <citation type="journal article" date="2013" name="Nature">
        <title>Draft genome of the wheat A-genome progenitor Triticum urartu.</title>
        <authorList>
            <person name="Ling H.Q."/>
            <person name="Zhao S."/>
            <person name="Liu D."/>
            <person name="Wang J."/>
            <person name="Sun H."/>
            <person name="Zhang C."/>
            <person name="Fan H."/>
            <person name="Li D."/>
            <person name="Dong L."/>
            <person name="Tao Y."/>
            <person name="Gao C."/>
            <person name="Wu H."/>
            <person name="Li Y."/>
            <person name="Cui Y."/>
            <person name="Guo X."/>
            <person name="Zheng S."/>
            <person name="Wang B."/>
            <person name="Yu K."/>
            <person name="Liang Q."/>
            <person name="Yang W."/>
            <person name="Lou X."/>
            <person name="Chen J."/>
            <person name="Feng M."/>
            <person name="Jian J."/>
            <person name="Zhang X."/>
            <person name="Luo G."/>
            <person name="Jiang Y."/>
            <person name="Liu J."/>
            <person name="Wang Z."/>
            <person name="Sha Y."/>
            <person name="Zhang B."/>
            <person name="Wu H."/>
            <person name="Tang D."/>
            <person name="Shen Q."/>
            <person name="Xue P."/>
            <person name="Zou S."/>
            <person name="Wang X."/>
            <person name="Liu X."/>
            <person name="Wang F."/>
            <person name="Yang Y."/>
            <person name="An X."/>
            <person name="Dong Z."/>
            <person name="Zhang K."/>
            <person name="Zhang X."/>
            <person name="Luo M.C."/>
            <person name="Dvorak J."/>
            <person name="Tong Y."/>
            <person name="Wang J."/>
            <person name="Yang H."/>
            <person name="Li Z."/>
            <person name="Wang D."/>
            <person name="Zhang A."/>
            <person name="Wang J."/>
        </authorList>
    </citation>
    <scope>NUCLEOTIDE SEQUENCE</scope>
    <source>
        <strain evidence="3">cv. G1812</strain>
    </source>
</reference>
<keyword evidence="1" id="KW-0472">Membrane</keyword>